<feature type="domain" description="HTH cro/C1-type" evidence="2">
    <location>
        <begin position="14"/>
        <end position="68"/>
    </location>
</feature>
<dbReference type="RefSeq" id="WP_161482318.1">
    <property type="nucleotide sequence ID" value="NZ_WXEW01000008.1"/>
</dbReference>
<protein>
    <submittedName>
        <fullName evidence="3">Helix-turn-helix domain-containing protein</fullName>
    </submittedName>
</protein>
<accession>A0A7C9JAX5</accession>
<evidence type="ECO:0000256" key="1">
    <source>
        <dbReference type="ARBA" id="ARBA00007227"/>
    </source>
</evidence>
<dbReference type="PANTHER" id="PTHR43236">
    <property type="entry name" value="ANTITOXIN HIGA1"/>
    <property type="match status" value="1"/>
</dbReference>
<sequence length="362" mass="39374">MKDPEQWADVGERVRESRLAAALSQEELARALGLDRTMVAKIELGIRRIDALELIRLSDILGVPLDYLISTPPPVISRRAQLAEDTATDAGRQSFHLGVALSAWLADIRQLVELGLLAVPAIKRSPVTVADATSARKAALWVREIVDLGDRPIESLISVCEQVGQLVAVVDLPGDGASAVDDDVAAAVVSRQGDPGRRRATAAHELGHLIVGDEYSADLGVGTSREEREAVIDAFAAELLIPSAVFRDLPPGDSRESLVRVSARYRASWSLTVRQAVQAEFLTRDAANVLKRRNPTKAELKEAIGWAPQPDLDSIRVPPSYAHAVFEAFQRRLITTSRAVEMMRGHIDADDLPLQEECDSTP</sequence>
<dbReference type="Pfam" id="PF06114">
    <property type="entry name" value="Peptidase_M78"/>
    <property type="match status" value="1"/>
</dbReference>
<dbReference type="InterPro" id="IPR001387">
    <property type="entry name" value="Cro/C1-type_HTH"/>
</dbReference>
<dbReference type="Gene3D" id="1.10.260.40">
    <property type="entry name" value="lambda repressor-like DNA-binding domains"/>
    <property type="match status" value="1"/>
</dbReference>
<dbReference type="GO" id="GO:0003677">
    <property type="term" value="F:DNA binding"/>
    <property type="evidence" value="ECO:0007669"/>
    <property type="project" value="InterPro"/>
</dbReference>
<name>A0A7C9JAX5_9ACTN</name>
<comment type="caution">
    <text evidence="3">The sequence shown here is derived from an EMBL/GenBank/DDBJ whole genome shotgun (WGS) entry which is preliminary data.</text>
</comment>
<dbReference type="InterPro" id="IPR052345">
    <property type="entry name" value="Rad_response_metalloprotease"/>
</dbReference>
<reference evidence="3 4" key="1">
    <citation type="submission" date="2020-01" db="EMBL/GenBank/DDBJ databases">
        <title>Herbidospora sp. NEAU-GS84 nov., a novel actinomycete isolated from soil.</title>
        <authorList>
            <person name="Han L."/>
        </authorList>
    </citation>
    <scope>NUCLEOTIDE SEQUENCE [LARGE SCALE GENOMIC DNA]</scope>
    <source>
        <strain evidence="3 4">NEAU-GS84</strain>
    </source>
</reference>
<proteinExistence type="inferred from homology"/>
<dbReference type="Gene3D" id="1.10.10.2910">
    <property type="match status" value="1"/>
</dbReference>
<dbReference type="EMBL" id="WXEW01000008">
    <property type="protein sequence ID" value="NAS25208.1"/>
    <property type="molecule type" value="Genomic_DNA"/>
</dbReference>
<gene>
    <name evidence="3" type="ORF">GT755_26445</name>
</gene>
<evidence type="ECO:0000313" key="3">
    <source>
        <dbReference type="EMBL" id="NAS25208.1"/>
    </source>
</evidence>
<dbReference type="InterPro" id="IPR010359">
    <property type="entry name" value="IrrE_HExxH"/>
</dbReference>
<organism evidence="3 4">
    <name type="scientific">Herbidospora solisilvae</name>
    <dbReference type="NCBI Taxonomy" id="2696284"/>
    <lineage>
        <taxon>Bacteria</taxon>
        <taxon>Bacillati</taxon>
        <taxon>Actinomycetota</taxon>
        <taxon>Actinomycetes</taxon>
        <taxon>Streptosporangiales</taxon>
        <taxon>Streptosporangiaceae</taxon>
        <taxon>Herbidospora</taxon>
    </lineage>
</organism>
<evidence type="ECO:0000313" key="4">
    <source>
        <dbReference type="Proteomes" id="UP000479526"/>
    </source>
</evidence>
<dbReference type="Pfam" id="PF01381">
    <property type="entry name" value="HTH_3"/>
    <property type="match status" value="1"/>
</dbReference>
<dbReference type="Proteomes" id="UP000479526">
    <property type="component" value="Unassembled WGS sequence"/>
</dbReference>
<dbReference type="CDD" id="cd00093">
    <property type="entry name" value="HTH_XRE"/>
    <property type="match status" value="1"/>
</dbReference>
<dbReference type="PROSITE" id="PS50943">
    <property type="entry name" value="HTH_CROC1"/>
    <property type="match status" value="1"/>
</dbReference>
<dbReference type="SUPFAM" id="SSF47413">
    <property type="entry name" value="lambda repressor-like DNA-binding domains"/>
    <property type="match status" value="1"/>
</dbReference>
<dbReference type="AlphaFoldDB" id="A0A7C9JAX5"/>
<evidence type="ECO:0000259" key="2">
    <source>
        <dbReference type="PROSITE" id="PS50943"/>
    </source>
</evidence>
<dbReference type="PANTHER" id="PTHR43236:SF1">
    <property type="entry name" value="BLL7220 PROTEIN"/>
    <property type="match status" value="1"/>
</dbReference>
<keyword evidence="4" id="KW-1185">Reference proteome</keyword>
<dbReference type="SMART" id="SM00530">
    <property type="entry name" value="HTH_XRE"/>
    <property type="match status" value="1"/>
</dbReference>
<dbReference type="InterPro" id="IPR010982">
    <property type="entry name" value="Lambda_DNA-bd_dom_sf"/>
</dbReference>
<comment type="similarity">
    <text evidence="1">Belongs to the short-chain fatty acyl-CoA assimilation regulator (ScfR) family.</text>
</comment>